<dbReference type="SUPFAM" id="SSF52540">
    <property type="entry name" value="P-loop containing nucleoside triphosphate hydrolases"/>
    <property type="match status" value="1"/>
</dbReference>
<name>A0A4R5U9D8_9GAMM</name>
<dbReference type="EMBL" id="SMTG01000004">
    <property type="protein sequence ID" value="TDK30948.1"/>
    <property type="molecule type" value="Genomic_DNA"/>
</dbReference>
<reference evidence="2 3" key="1">
    <citation type="submission" date="2019-03" db="EMBL/GenBank/DDBJ databases">
        <title>Luteimonas zhaokaii sp.nov., isolated from the rectal contents of Plateau pika in Yushu, Qinghai Province, China.</title>
        <authorList>
            <person name="Zhang G."/>
        </authorList>
    </citation>
    <scope>NUCLEOTIDE SEQUENCE [LARGE SCALE GENOMIC DNA]</scope>
    <source>
        <strain evidence="2 3">THG-MD21</strain>
    </source>
</reference>
<dbReference type="InterPro" id="IPR027417">
    <property type="entry name" value="P-loop_NTPase"/>
</dbReference>
<evidence type="ECO:0000313" key="3">
    <source>
        <dbReference type="Proteomes" id="UP000295543"/>
    </source>
</evidence>
<dbReference type="OrthoDB" id="6057963at2"/>
<gene>
    <name evidence="2" type="ORF">E2F49_11465</name>
</gene>
<proteinExistence type="predicted"/>
<dbReference type="GO" id="GO:0016887">
    <property type="term" value="F:ATP hydrolysis activity"/>
    <property type="evidence" value="ECO:0007669"/>
    <property type="project" value="InterPro"/>
</dbReference>
<dbReference type="AlphaFoldDB" id="A0A4R5U9D8"/>
<comment type="caution">
    <text evidence="2">The sequence shown here is derived from an EMBL/GenBank/DDBJ whole genome shotgun (WGS) entry which is preliminary data.</text>
</comment>
<dbReference type="InterPro" id="IPR049945">
    <property type="entry name" value="AAA_22"/>
</dbReference>
<evidence type="ECO:0000259" key="1">
    <source>
        <dbReference type="Pfam" id="PF13401"/>
    </source>
</evidence>
<feature type="domain" description="ORC1/DEAH AAA+ ATPase" evidence="1">
    <location>
        <begin position="56"/>
        <end position="223"/>
    </location>
</feature>
<organism evidence="2 3">
    <name type="scientific">Luteimonas terrae</name>
    <dbReference type="NCBI Taxonomy" id="1530191"/>
    <lineage>
        <taxon>Bacteria</taxon>
        <taxon>Pseudomonadati</taxon>
        <taxon>Pseudomonadota</taxon>
        <taxon>Gammaproteobacteria</taxon>
        <taxon>Lysobacterales</taxon>
        <taxon>Lysobacteraceae</taxon>
        <taxon>Luteimonas</taxon>
    </lineage>
</organism>
<evidence type="ECO:0000313" key="2">
    <source>
        <dbReference type="EMBL" id="TDK30948.1"/>
    </source>
</evidence>
<protein>
    <recommendedName>
        <fullName evidence="1">ORC1/DEAH AAA+ ATPase domain-containing protein</fullName>
    </recommendedName>
</protein>
<keyword evidence="3" id="KW-1185">Reference proteome</keyword>
<dbReference type="Gene3D" id="3.40.50.300">
    <property type="entry name" value="P-loop containing nucleotide triphosphate hydrolases"/>
    <property type="match status" value="1"/>
</dbReference>
<accession>A0A4R5U9D8</accession>
<dbReference type="Proteomes" id="UP000295543">
    <property type="component" value="Unassembled WGS sequence"/>
</dbReference>
<dbReference type="Pfam" id="PF13401">
    <property type="entry name" value="AAA_22"/>
    <property type="match status" value="1"/>
</dbReference>
<sequence>MDLGRTSPKRPYLPRGYLFPTMKLGRYSVLPKTISHLAYATALQDLTYSINCTKPGGIVWVIGPSGAGKSHIRSEVARVLVGDPSQWGDGRLPLVSVRAQVTDRSRFNPKDLARRLADSLREPNLDFLRLNVSGTQLESIESYLSSVSSSHKFLGRRDSSEHAMRSEFERHARARDLKWLFIEEIASIVKVHRGHSVANYMTSLMQIAEEIGVVLVLFGTQRAFPLWMENEEVRNRSRWVWVRRYREYEPEDLRPFAEMVRAAGARYELSRKDLLTSDLELALVNSAGIMGSLLNWLDRADAHRNIRRADKVELCDLRKATLEVYLQEDLWNKARAFDEIADAKGNFKLSALVKNVSWRGGD</sequence>